<protein>
    <recommendedName>
        <fullName evidence="3">DNA-binding protein</fullName>
    </recommendedName>
</protein>
<evidence type="ECO:0008006" key="3">
    <source>
        <dbReference type="Google" id="ProtNLM"/>
    </source>
</evidence>
<dbReference type="AlphaFoldDB" id="A0A3G7TJL2"/>
<dbReference type="Proteomes" id="UP000268048">
    <property type="component" value="Chromosome"/>
</dbReference>
<dbReference type="InterPro" id="IPR026365">
    <property type="entry name" value="BcepMu_gp16"/>
</dbReference>
<dbReference type="NCBIfam" id="TIGR04111">
    <property type="entry name" value="BcepMu_gp16"/>
    <property type="match status" value="1"/>
</dbReference>
<proteinExistence type="predicted"/>
<accession>A0A3G7TJL2</accession>
<evidence type="ECO:0000313" key="1">
    <source>
        <dbReference type="EMBL" id="AZE47170.1"/>
    </source>
</evidence>
<dbReference type="RefSeq" id="WP_081818756.1">
    <property type="nucleotide sequence ID" value="NZ_CP027753.1"/>
</dbReference>
<dbReference type="EMBL" id="CP027753">
    <property type="protein sequence ID" value="AZE47170.1"/>
    <property type="molecule type" value="Genomic_DNA"/>
</dbReference>
<organism evidence="1 2">
    <name type="scientific">Pseudomonas chlororaphis</name>
    <dbReference type="NCBI Taxonomy" id="587753"/>
    <lineage>
        <taxon>Bacteria</taxon>
        <taxon>Pseudomonadati</taxon>
        <taxon>Pseudomonadota</taxon>
        <taxon>Gammaproteobacteria</taxon>
        <taxon>Pseudomonadales</taxon>
        <taxon>Pseudomonadaceae</taxon>
        <taxon>Pseudomonas</taxon>
    </lineage>
</organism>
<evidence type="ECO:0000313" key="2">
    <source>
        <dbReference type="Proteomes" id="UP000268048"/>
    </source>
</evidence>
<reference evidence="1 2" key="1">
    <citation type="submission" date="2018-03" db="EMBL/GenBank/DDBJ databases">
        <title>Diversity of phytobeneficial traits revealed by whole-genome analysis of worldwide-isolated phenazine-producing Pseudomonas spp.</title>
        <authorList>
            <person name="Biessy A."/>
            <person name="Novinscak A."/>
            <person name="Blom J."/>
            <person name="Leger G."/>
            <person name="Thomashow L.S."/>
            <person name="Cazorla F.M."/>
            <person name="Josic D."/>
            <person name="Filion M."/>
        </authorList>
    </citation>
    <scope>NUCLEOTIDE SEQUENCE [LARGE SCALE GENOMIC DNA]</scope>
    <source>
        <strain evidence="1 2">B25</strain>
    </source>
</reference>
<name>A0A3G7TJL2_9PSED</name>
<sequence length="89" mass="9425">MNGPATSLDSAPLPYPQTPTSANAWFVSHGICKSQWARALGFDRMTVVDLLRGRLKGHRGEAHHVAVALGLKPNPARTKSKPAVAAKAA</sequence>
<gene>
    <name evidence="1" type="ORF">C4K04_1480</name>
</gene>